<dbReference type="Pfam" id="PF05973">
    <property type="entry name" value="Gp49"/>
    <property type="match status" value="1"/>
</dbReference>
<comment type="caution">
    <text evidence="1">The sequence shown here is derived from an EMBL/GenBank/DDBJ whole genome shotgun (WGS) entry which is preliminary data.</text>
</comment>
<accession>A0ABT3YEY5</accession>
<name>A0ABT3YEY5_9HYPH</name>
<dbReference type="PANTHER" id="PTHR41791:SF1">
    <property type="entry name" value="SSL7039 PROTEIN"/>
    <property type="match status" value="1"/>
</dbReference>
<protein>
    <submittedName>
        <fullName evidence="1">Type II toxin-antitoxin system RelE/ParE family toxin</fullName>
    </submittedName>
</protein>
<dbReference type="NCBIfam" id="TIGR02683">
    <property type="entry name" value="upstrm_HI1419"/>
    <property type="match status" value="1"/>
</dbReference>
<keyword evidence="2" id="KW-1185">Reference proteome</keyword>
<reference evidence="1" key="1">
    <citation type="submission" date="2022-10" db="EMBL/GenBank/DDBJ databases">
        <title>Hoeflea sp. J2-29, isolated from marine algae.</title>
        <authorList>
            <person name="Kristyanto S."/>
            <person name="Kim J.M."/>
            <person name="Jeon C.O."/>
        </authorList>
    </citation>
    <scope>NUCLEOTIDE SEQUENCE</scope>
    <source>
        <strain evidence="1">J2-29</strain>
    </source>
</reference>
<dbReference type="InterPro" id="IPR014056">
    <property type="entry name" value="TypeIITA-like_toxin_pred"/>
</dbReference>
<dbReference type="EMBL" id="JAOVZQ010000001">
    <property type="protein sequence ID" value="MCY0094431.1"/>
    <property type="molecule type" value="Genomic_DNA"/>
</dbReference>
<proteinExistence type="predicted"/>
<dbReference type="Proteomes" id="UP001081283">
    <property type="component" value="Unassembled WGS sequence"/>
</dbReference>
<organism evidence="1 2">
    <name type="scientific">Hoeflea ulvae</name>
    <dbReference type="NCBI Taxonomy" id="2983764"/>
    <lineage>
        <taxon>Bacteria</taxon>
        <taxon>Pseudomonadati</taxon>
        <taxon>Pseudomonadota</taxon>
        <taxon>Alphaproteobacteria</taxon>
        <taxon>Hyphomicrobiales</taxon>
        <taxon>Rhizobiaceae</taxon>
        <taxon>Hoeflea</taxon>
    </lineage>
</organism>
<dbReference type="InterPro" id="IPR009241">
    <property type="entry name" value="HigB-like"/>
</dbReference>
<dbReference type="RefSeq" id="WP_267612383.1">
    <property type="nucleotide sequence ID" value="NZ_JAOVZQ010000001.1"/>
</dbReference>
<dbReference type="PANTHER" id="PTHR41791">
    <property type="entry name" value="SSL7039 PROTEIN"/>
    <property type="match status" value="1"/>
</dbReference>
<dbReference type="PIRSF" id="PIRSF028744">
    <property type="entry name" value="Addict_mod_HI1419"/>
    <property type="match status" value="1"/>
</dbReference>
<evidence type="ECO:0000313" key="1">
    <source>
        <dbReference type="EMBL" id="MCY0094431.1"/>
    </source>
</evidence>
<evidence type="ECO:0000313" key="2">
    <source>
        <dbReference type="Proteomes" id="UP001081283"/>
    </source>
</evidence>
<sequence length="96" mass="10943">MIEVRQTEVFAKWLGKLRDSQAKARILIRIRRMTLGNPGDIKPVGQGVSELRVDYGPGYRIYVAMKNERLVVLLCGGDKSRQQADIKMAWKLAKEL</sequence>
<gene>
    <name evidence="1" type="ORF">OEG82_10395</name>
</gene>